<dbReference type="EMBL" id="UYRU01068276">
    <property type="protein sequence ID" value="VDN17524.1"/>
    <property type="molecule type" value="Genomic_DNA"/>
</dbReference>
<feature type="region of interest" description="Disordered" evidence="1">
    <location>
        <begin position="1"/>
        <end position="20"/>
    </location>
</feature>
<feature type="region of interest" description="Disordered" evidence="1">
    <location>
        <begin position="120"/>
        <end position="141"/>
    </location>
</feature>
<accession>A0A3P7LL87</accession>
<gene>
    <name evidence="2" type="ORF">DILT_LOCUS12949</name>
</gene>
<dbReference type="AlphaFoldDB" id="A0A3P7LL87"/>
<reference evidence="2 3" key="1">
    <citation type="submission" date="2018-11" db="EMBL/GenBank/DDBJ databases">
        <authorList>
            <consortium name="Pathogen Informatics"/>
        </authorList>
    </citation>
    <scope>NUCLEOTIDE SEQUENCE [LARGE SCALE GENOMIC DNA]</scope>
</reference>
<dbReference type="PROSITE" id="PS50330">
    <property type="entry name" value="UIM"/>
    <property type="match status" value="1"/>
</dbReference>
<feature type="region of interest" description="Disordered" evidence="1">
    <location>
        <begin position="234"/>
        <end position="295"/>
    </location>
</feature>
<organism evidence="2 3">
    <name type="scientific">Dibothriocephalus latus</name>
    <name type="common">Fish tapeworm</name>
    <name type="synonym">Diphyllobothrium latum</name>
    <dbReference type="NCBI Taxonomy" id="60516"/>
    <lineage>
        <taxon>Eukaryota</taxon>
        <taxon>Metazoa</taxon>
        <taxon>Spiralia</taxon>
        <taxon>Lophotrochozoa</taxon>
        <taxon>Platyhelminthes</taxon>
        <taxon>Cestoda</taxon>
        <taxon>Eucestoda</taxon>
        <taxon>Diphyllobothriidea</taxon>
        <taxon>Diphyllobothriidae</taxon>
        <taxon>Dibothriocephalus</taxon>
    </lineage>
</organism>
<feature type="non-terminal residue" evidence="2">
    <location>
        <position position="295"/>
    </location>
</feature>
<evidence type="ECO:0000313" key="2">
    <source>
        <dbReference type="EMBL" id="VDN17524.1"/>
    </source>
</evidence>
<evidence type="ECO:0000313" key="3">
    <source>
        <dbReference type="Proteomes" id="UP000281553"/>
    </source>
</evidence>
<sequence length="295" mass="31069">MQRVRGGTAPDIESALPHSYGEEELQLQLALAISREEHEQEMRKRQEEEAKEALKLQMVLEQSKREEQNRAAAQETLVSTTPAATTNSAAAPGGSLFNLIDTSLSAAPANAPDPWTPVALPINPPPSSQPRNSHLPRQSQSFAVEDRSCVAAAPPPSAALSLLDDAWTPRIPALSHFPAPSIKTLDLRPAFILLRLQAGTFPSSFPLTITPSHLNRASLPPFLTFLYPPSLQHPPAQSVENDNNPWASLDPLLASGPTNGLHPSPLQNGNGLSATPAAALGGASGGGGATTSPAT</sequence>
<dbReference type="CDD" id="cd22249">
    <property type="entry name" value="UDM1_RNF168_RNF169-like"/>
    <property type="match status" value="1"/>
</dbReference>
<dbReference type="InterPro" id="IPR003903">
    <property type="entry name" value="UIM_dom"/>
</dbReference>
<feature type="compositionally biased region" description="Low complexity" evidence="1">
    <location>
        <begin position="271"/>
        <end position="281"/>
    </location>
</feature>
<dbReference type="SMART" id="SM00726">
    <property type="entry name" value="UIM"/>
    <property type="match status" value="2"/>
</dbReference>
<dbReference type="OrthoDB" id="4033880at2759"/>
<feature type="compositionally biased region" description="Polar residues" evidence="1">
    <location>
        <begin position="129"/>
        <end position="141"/>
    </location>
</feature>
<proteinExistence type="predicted"/>
<dbReference type="Proteomes" id="UP000281553">
    <property type="component" value="Unassembled WGS sequence"/>
</dbReference>
<evidence type="ECO:0000256" key="1">
    <source>
        <dbReference type="SAM" id="MobiDB-lite"/>
    </source>
</evidence>
<feature type="compositionally biased region" description="Low complexity" evidence="1">
    <location>
        <begin position="79"/>
        <end position="91"/>
    </location>
</feature>
<protein>
    <submittedName>
        <fullName evidence="2">Uncharacterized protein</fullName>
    </submittedName>
</protein>
<feature type="region of interest" description="Disordered" evidence="1">
    <location>
        <begin position="59"/>
        <end position="91"/>
    </location>
</feature>
<keyword evidence="3" id="KW-1185">Reference proteome</keyword>
<name>A0A3P7LL87_DIBLA</name>